<feature type="region of interest" description="Disordered" evidence="1">
    <location>
        <begin position="136"/>
        <end position="158"/>
    </location>
</feature>
<feature type="region of interest" description="Disordered" evidence="1">
    <location>
        <begin position="1064"/>
        <end position="1096"/>
    </location>
</feature>
<comment type="caution">
    <text evidence="2">The sequence shown here is derived from an EMBL/GenBank/DDBJ whole genome shotgun (WGS) entry which is preliminary data.</text>
</comment>
<feature type="compositionally biased region" description="Low complexity" evidence="1">
    <location>
        <begin position="828"/>
        <end position="839"/>
    </location>
</feature>
<feature type="region of interest" description="Disordered" evidence="1">
    <location>
        <begin position="676"/>
        <end position="711"/>
    </location>
</feature>
<dbReference type="EMBL" id="QXHD01000004">
    <property type="protein sequence ID" value="NEZ57611.1"/>
    <property type="molecule type" value="Genomic_DNA"/>
</dbReference>
<feature type="compositionally biased region" description="Low complexity" evidence="1">
    <location>
        <begin position="1650"/>
        <end position="1659"/>
    </location>
</feature>
<reference evidence="2 3" key="1">
    <citation type="journal article" date="2020" name="Microb. Ecol.">
        <title>Ecogenomics of the Marine Benthic Filamentous Cyanobacterium Adonisia.</title>
        <authorList>
            <person name="Walter J.M."/>
            <person name="Coutinho F.H."/>
            <person name="Leomil L."/>
            <person name="Hargreaves P.I."/>
            <person name="Campeao M.E."/>
            <person name="Vieira V.V."/>
            <person name="Silva B.S."/>
            <person name="Fistarol G.O."/>
            <person name="Salomon P.S."/>
            <person name="Sawabe T."/>
            <person name="Mino S."/>
            <person name="Hosokawa M."/>
            <person name="Miyashita H."/>
            <person name="Maruyama F."/>
            <person name="van Verk M.C."/>
            <person name="Dutilh B.E."/>
            <person name="Thompson C.C."/>
            <person name="Thompson F.L."/>
        </authorList>
    </citation>
    <scope>NUCLEOTIDE SEQUENCE [LARGE SCALE GENOMIC DNA]</scope>
    <source>
        <strain evidence="2 3">CCMR0081</strain>
    </source>
</reference>
<evidence type="ECO:0000313" key="3">
    <source>
        <dbReference type="Proteomes" id="UP000481033"/>
    </source>
</evidence>
<evidence type="ECO:0000313" key="2">
    <source>
        <dbReference type="EMBL" id="NEZ57611.1"/>
    </source>
</evidence>
<feature type="compositionally biased region" description="Low complexity" evidence="1">
    <location>
        <begin position="1991"/>
        <end position="2007"/>
    </location>
</feature>
<keyword evidence="3" id="KW-1185">Reference proteome</keyword>
<feature type="compositionally biased region" description="Polar residues" evidence="1">
    <location>
        <begin position="1860"/>
        <end position="1871"/>
    </location>
</feature>
<dbReference type="RefSeq" id="WP_163699725.1">
    <property type="nucleotide sequence ID" value="NZ_QXHD01000004.1"/>
</dbReference>
<feature type="region of interest" description="Disordered" evidence="1">
    <location>
        <begin position="758"/>
        <end position="786"/>
    </location>
</feature>
<feature type="region of interest" description="Disordered" evidence="1">
    <location>
        <begin position="1430"/>
        <end position="1460"/>
    </location>
</feature>
<feature type="compositionally biased region" description="Low complexity" evidence="1">
    <location>
        <begin position="589"/>
        <end position="600"/>
    </location>
</feature>
<feature type="compositionally biased region" description="Low complexity" evidence="1">
    <location>
        <begin position="137"/>
        <end position="150"/>
    </location>
</feature>
<feature type="compositionally biased region" description="Polar residues" evidence="1">
    <location>
        <begin position="1539"/>
        <end position="1549"/>
    </location>
</feature>
<feature type="region of interest" description="Disordered" evidence="1">
    <location>
        <begin position="1793"/>
        <end position="1813"/>
    </location>
</feature>
<feature type="compositionally biased region" description="Polar residues" evidence="1">
    <location>
        <begin position="1430"/>
        <end position="1444"/>
    </location>
</feature>
<feature type="region of interest" description="Disordered" evidence="1">
    <location>
        <begin position="189"/>
        <end position="235"/>
    </location>
</feature>
<feature type="region of interest" description="Disordered" evidence="1">
    <location>
        <begin position="1487"/>
        <end position="1549"/>
    </location>
</feature>
<feature type="compositionally biased region" description="Polar residues" evidence="1">
    <location>
        <begin position="298"/>
        <end position="324"/>
    </location>
</feature>
<evidence type="ECO:0000256" key="1">
    <source>
        <dbReference type="SAM" id="MobiDB-lite"/>
    </source>
</evidence>
<feature type="region of interest" description="Disordered" evidence="1">
    <location>
        <begin position="1837"/>
        <end position="1871"/>
    </location>
</feature>
<feature type="compositionally biased region" description="Polar residues" evidence="1">
    <location>
        <begin position="1182"/>
        <end position="1208"/>
    </location>
</feature>
<feature type="compositionally biased region" description="Low complexity" evidence="1">
    <location>
        <begin position="354"/>
        <end position="364"/>
    </location>
</feature>
<feature type="compositionally biased region" description="Polar residues" evidence="1">
    <location>
        <begin position="1064"/>
        <end position="1093"/>
    </location>
</feature>
<feature type="region of interest" description="Disordered" evidence="1">
    <location>
        <begin position="1019"/>
        <end position="1043"/>
    </location>
</feature>
<accession>A0A6M0RPJ3</accession>
<proteinExistence type="predicted"/>
<feature type="compositionally biased region" description="Low complexity" evidence="1">
    <location>
        <begin position="1842"/>
        <end position="1859"/>
    </location>
</feature>
<feature type="region of interest" description="Disordered" evidence="1">
    <location>
        <begin position="459"/>
        <end position="493"/>
    </location>
</feature>
<feature type="region of interest" description="Disordered" evidence="1">
    <location>
        <begin position="507"/>
        <end position="537"/>
    </location>
</feature>
<feature type="compositionally biased region" description="Polar residues" evidence="1">
    <location>
        <begin position="465"/>
        <end position="491"/>
    </location>
</feature>
<feature type="region of interest" description="Disordered" evidence="1">
    <location>
        <begin position="395"/>
        <end position="429"/>
    </location>
</feature>
<feature type="compositionally biased region" description="Low complexity" evidence="1">
    <location>
        <begin position="1324"/>
        <end position="1335"/>
    </location>
</feature>
<feature type="compositionally biased region" description="Polar residues" evidence="1">
    <location>
        <begin position="206"/>
        <end position="217"/>
    </location>
</feature>
<feature type="region of interest" description="Disordered" evidence="1">
    <location>
        <begin position="1315"/>
        <end position="1355"/>
    </location>
</feature>
<organism evidence="2 3">
    <name type="scientific">Adonisia turfae CCMR0081</name>
    <dbReference type="NCBI Taxonomy" id="2292702"/>
    <lineage>
        <taxon>Bacteria</taxon>
        <taxon>Bacillati</taxon>
        <taxon>Cyanobacteriota</taxon>
        <taxon>Adonisia</taxon>
        <taxon>Adonisia turfae</taxon>
    </lineage>
</organism>
<feature type="region of interest" description="Disordered" evidence="1">
    <location>
        <begin position="1646"/>
        <end position="1674"/>
    </location>
</feature>
<feature type="region of interest" description="Disordered" evidence="1">
    <location>
        <begin position="298"/>
        <end position="380"/>
    </location>
</feature>
<feature type="compositionally biased region" description="Polar residues" evidence="1">
    <location>
        <begin position="512"/>
        <end position="531"/>
    </location>
</feature>
<name>A0A6M0RPJ3_9CYAN</name>
<feature type="region of interest" description="Disordered" evidence="1">
    <location>
        <begin position="901"/>
        <end position="930"/>
    </location>
</feature>
<feature type="compositionally biased region" description="Low complexity" evidence="1">
    <location>
        <begin position="189"/>
        <end position="205"/>
    </location>
</feature>
<feature type="region of interest" description="Disordered" evidence="1">
    <location>
        <begin position="586"/>
        <end position="634"/>
    </location>
</feature>
<feature type="compositionally biased region" description="Polar residues" evidence="1">
    <location>
        <begin position="680"/>
        <end position="698"/>
    </location>
</feature>
<feature type="compositionally biased region" description="Polar residues" evidence="1">
    <location>
        <begin position="845"/>
        <end position="856"/>
    </location>
</feature>
<feature type="region of interest" description="Disordered" evidence="1">
    <location>
        <begin position="824"/>
        <end position="856"/>
    </location>
</feature>
<feature type="region of interest" description="Disordered" evidence="1">
    <location>
        <begin position="1171"/>
        <end position="1212"/>
    </location>
</feature>
<feature type="compositionally biased region" description="Polar residues" evidence="1">
    <location>
        <begin position="63"/>
        <end position="76"/>
    </location>
</feature>
<feature type="region of interest" description="Disordered" evidence="1">
    <location>
        <begin position="1983"/>
        <end position="2009"/>
    </location>
</feature>
<gene>
    <name evidence="2" type="ORF">DXZ20_18475</name>
</gene>
<dbReference type="Proteomes" id="UP000481033">
    <property type="component" value="Unassembled WGS sequence"/>
</dbReference>
<feature type="compositionally biased region" description="Polar residues" evidence="1">
    <location>
        <begin position="225"/>
        <end position="235"/>
    </location>
</feature>
<protein>
    <submittedName>
        <fullName evidence="2">Uncharacterized protein</fullName>
    </submittedName>
</protein>
<sequence>MAKHLGHCSPLGLCRPLGPSEVGQRRPLGASSISFLDLKTFYPNGFPTIVPGEISSVGEGAPGTTSQLVSQPSSISDVGVQPESASPQLITDNIAVNAPVQLSHPTVSEKKSDSDTSSSVQAKSFRTDLQNYFMGHSQQQSPTSPSSPYSNNALSADNLPFIPSETVQRQTPAELPSVGVPPVNIAQAVQSLQSSQQSASTSSRQENISPSSDSRANLSPDHAQENNPVNLPTIEPTTQILDPIDSSAPIQRQDNTSVDNNNELPLLQSKQFGQAGIDSSKYTTQPSESFNTHELIQRQSHASTDNNIPNSSVSPLVSTSQAPTNPLAARDVDGWTDESPIGQPKQFNPTNKASSSDLSFSSASHLPTGQNSHPGTANNPVINRTIAADLRETESVAGLPEIPSAASETESDRSGILQRQEDTSQPSGIPIALSLGQEWIDNPVNLTMVEPTGLVLGPTDIPDSIQHQNKTSIDNTSNLSVYPSASTSQAPNDPLVGVVDSCWTHKPPVLQPKQSNQKAINQPSDSASPLQTGEDIFGHSATANHPVVNQAVAADSVSAELTEVPGLTSAVSETGADPSDILQRQENISSSPASQAALSPSHERENNPVNLPMVKPTMHPSGAINGSDPIQRQSNVSVDNNAANSSVYPSALISQAPTNPLPSRDVAVGSWANESPILQPKQSSNQADLYQSSDSTSRIPPGEDISGHPVTANNPVVYQAIAVNSASTTESAGVSEIASPASETGSNPSDILHQRQEAISQPSDNASHLPPGQDISGHPGTANNPVVNRAVTTNSVSTELTGVPEILPPVSETGAVPSDILQRREDISPSSSSSSSSSSDVSHLPTGQDSSDHSVTTNNSVINRAIAVDSASNEFARVSKIPSPVSKTGSNPSDILHQRQEAISQSSDDASHLPSGQDISGHPGTANNPVVNRAVTANSVSTKLAGVPEIPPPVSDTEAAPSDILQRREDISPSSGSPAALSINWEQTDNLANLPAVEPQTQISEPIVGPGLIQYRNNTSVDNNVSSPSIRSSASTPQKPTNLLSTEDMAADSWTHEPTVLQLKQSNQANINQPSDSASRLPTRQDISGNPDTANHPAINRVIAADSASAESAGVSEILPPVAETDTNQADMLQCQKGIPQSPGSPASQLIEREQAVNLVNLPTVEPQVQISGPIAGPDPIQRQNNTSVDNNVINSSSPQSPLVSQKVQPLEGGEPLQLAEENTLTSEIPSFQIQRQPLLNLEADIAKSKEVSGSTTQAVSLEQAQLSLTQLTRFVPGSDGRQLSFDNVHVATEPSHSSSSAPVEQTLQAIPHPSAESAQKIVPPSTLSPTSSEPIQRKSQEVLRLPVEESDPPTIADHLKQTVRSKTSATIESGQATTLSMADAHASTEPIQCSEIPEQVSIEIDHPVTQPLIPTEEIIHQCKVTEPQIQSGIVSDTPKSSESPKCAEPKQPSGMQVSETLSNAQQLLPPGSPAIVQRVAAATTQPSNFHHPHSSPVNEVAPSRSLQRTPHSRHQSAAPEGNSSPTPASNFLPAEPGQSIQPLTPSTAKSIQLKSGSVVDNAFDLMIDPIAYVSNTNSHTINTISPSQIDKTEQQSDNLSQVAVIQHSVADSSELQKTNINPRTQISKTLQSKVNGEVIQSKQDAAIAPTTNLSSPISTPSPPPTLQAKPSTEQTVKKVAHQLATPSTPPGKPNSQSQSGTILVNTSQVTPLLTVLKPLGVLRPLRFVVQPRAKSESVTHLSQAHQISIQRVRDRDTRMDAGQTLPLNMLKPIGVLRSLPSLETRLQAPTFQCETQRSQSNHDQNNHVQNIDGSIPSAWSSLKNLVTQLTPALPDAPALIQSSPQSSAQSSTQTPGQAPVQTSDGSSIQSLDRHTIQRQTVDQIPAQVNNHTIQRQIDDQTPAQLTESTLPNAWSNIEDLVTHFHPTSNADISAKDLNPQAVSHLSNTKDNVASPIPDSAIASTASSDRTIASEYLTNKMAGSVQRKLDSSPTHLSSAASASTSPTNIIQTAQDLPTVTIRSSSDTSQLETDNYIRNYSQYLELLAQEVYSVLRQRLCLEQERRGPKYPR</sequence>
<feature type="compositionally biased region" description="Low complexity" evidence="1">
    <location>
        <begin position="1026"/>
        <end position="1035"/>
    </location>
</feature>
<feature type="compositionally biased region" description="Polar residues" evidence="1">
    <location>
        <begin position="365"/>
        <end position="380"/>
    </location>
</feature>
<feature type="region of interest" description="Disordered" evidence="1">
    <location>
        <begin position="57"/>
        <end position="82"/>
    </location>
</feature>